<keyword evidence="1" id="KW-1133">Transmembrane helix</keyword>
<organism evidence="2 3">
    <name type="scientific">Deinococcus sedimenti</name>
    <dbReference type="NCBI Taxonomy" id="1867090"/>
    <lineage>
        <taxon>Bacteria</taxon>
        <taxon>Thermotogati</taxon>
        <taxon>Deinococcota</taxon>
        <taxon>Deinococci</taxon>
        <taxon>Deinococcales</taxon>
        <taxon>Deinococcaceae</taxon>
        <taxon>Deinococcus</taxon>
    </lineage>
</organism>
<evidence type="ECO:0000313" key="3">
    <source>
        <dbReference type="Proteomes" id="UP000644548"/>
    </source>
</evidence>
<gene>
    <name evidence="2" type="ORF">GCM10008960_20960</name>
</gene>
<dbReference type="Proteomes" id="UP000644548">
    <property type="component" value="Unassembled WGS sequence"/>
</dbReference>
<reference evidence="3" key="1">
    <citation type="journal article" date="2019" name="Int. J. Syst. Evol. Microbiol.">
        <title>The Global Catalogue of Microorganisms (GCM) 10K type strain sequencing project: providing services to taxonomists for standard genome sequencing and annotation.</title>
        <authorList>
            <consortium name="The Broad Institute Genomics Platform"/>
            <consortium name="The Broad Institute Genome Sequencing Center for Infectious Disease"/>
            <person name="Wu L."/>
            <person name="Ma J."/>
        </authorList>
    </citation>
    <scope>NUCLEOTIDE SEQUENCE [LARGE SCALE GENOMIC DNA]</scope>
    <source>
        <strain evidence="3">JCM 31405</strain>
    </source>
</reference>
<evidence type="ECO:0000256" key="1">
    <source>
        <dbReference type="SAM" id="Phobius"/>
    </source>
</evidence>
<proteinExistence type="predicted"/>
<evidence type="ECO:0000313" key="2">
    <source>
        <dbReference type="EMBL" id="GGR93766.1"/>
    </source>
</evidence>
<dbReference type="RefSeq" id="WP_189073105.1">
    <property type="nucleotide sequence ID" value="NZ_BMQN01000003.1"/>
</dbReference>
<keyword evidence="1" id="KW-0812">Transmembrane</keyword>
<keyword evidence="3" id="KW-1185">Reference proteome</keyword>
<comment type="caution">
    <text evidence="2">The sequence shown here is derived from an EMBL/GenBank/DDBJ whole genome shotgun (WGS) entry which is preliminary data.</text>
</comment>
<protein>
    <submittedName>
        <fullName evidence="2">Uncharacterized protein</fullName>
    </submittedName>
</protein>
<dbReference type="EMBL" id="BMQN01000003">
    <property type="protein sequence ID" value="GGR93766.1"/>
    <property type="molecule type" value="Genomic_DNA"/>
</dbReference>
<name>A0ABQ2S7J4_9DEIO</name>
<accession>A0ABQ2S7J4</accession>
<feature type="transmembrane region" description="Helical" evidence="1">
    <location>
        <begin position="40"/>
        <end position="59"/>
    </location>
</feature>
<keyword evidence="1" id="KW-0472">Membrane</keyword>
<sequence>MPKRRHLLRSLHKRPKELTILPLTVFSSGLLIHLPPAQAVAAGLGTAGVIAGGIVLRSWRRQNRSL</sequence>